<comment type="caution">
    <text evidence="2">The sequence shown here is derived from an EMBL/GenBank/DDBJ whole genome shotgun (WGS) entry which is preliminary data.</text>
</comment>
<proteinExistence type="predicted"/>
<evidence type="ECO:0000256" key="1">
    <source>
        <dbReference type="SAM" id="Phobius"/>
    </source>
</evidence>
<dbReference type="Pfam" id="PF09682">
    <property type="entry name" value="Phage_holin_6_1"/>
    <property type="match status" value="1"/>
</dbReference>
<feature type="transmembrane region" description="Helical" evidence="1">
    <location>
        <begin position="12"/>
        <end position="29"/>
    </location>
</feature>
<dbReference type="EMBL" id="QOCV01000011">
    <property type="protein sequence ID" value="RHW53727.1"/>
    <property type="molecule type" value="Genomic_DNA"/>
</dbReference>
<evidence type="ECO:0000313" key="2">
    <source>
        <dbReference type="EMBL" id="RHW53727.1"/>
    </source>
</evidence>
<reference evidence="2 3" key="1">
    <citation type="submission" date="2018-07" db="EMBL/GenBank/DDBJ databases">
        <title>Genome sequences of six Lactobacillus spp. isolated from bumble bee guts.</title>
        <authorList>
            <person name="Motta E.V.S."/>
            <person name="Moran N.A."/>
        </authorList>
    </citation>
    <scope>NUCLEOTIDE SEQUENCE [LARGE SCALE GENOMIC DNA]</scope>
    <source>
        <strain evidence="2 3">OCC3</strain>
    </source>
</reference>
<organism evidence="2 3">
    <name type="scientific">Lactobacillus bombicola</name>
    <dbReference type="NCBI Taxonomy" id="1505723"/>
    <lineage>
        <taxon>Bacteria</taxon>
        <taxon>Bacillati</taxon>
        <taxon>Bacillota</taxon>
        <taxon>Bacilli</taxon>
        <taxon>Lactobacillales</taxon>
        <taxon>Lactobacillaceae</taxon>
        <taxon>Lactobacillus</taxon>
    </lineage>
</organism>
<name>A0A396SQ02_9LACO</name>
<dbReference type="RefSeq" id="WP_118898245.1">
    <property type="nucleotide sequence ID" value="NZ_QOCV01000011.1"/>
</dbReference>
<keyword evidence="1" id="KW-0812">Transmembrane</keyword>
<protein>
    <recommendedName>
        <fullName evidence="4">Phage holin</fullName>
    </recommendedName>
</protein>
<dbReference type="Proteomes" id="UP000265862">
    <property type="component" value="Unassembled WGS sequence"/>
</dbReference>
<dbReference type="InterPro" id="IPR010026">
    <property type="entry name" value="Phage_holin_LL-H"/>
</dbReference>
<sequence length="103" mass="11470">MNQIITISNAVWPYIVLIAVGVVAIYPYARQHNPAIADKMKWLYDVAQYIVAQQATRDASGADKKEMATTALLEQAKLSKTKITRDTAEGLIQKAYNETKEAK</sequence>
<keyword evidence="1" id="KW-0472">Membrane</keyword>
<accession>A0A396SQ02</accession>
<gene>
    <name evidence="2" type="ORF">DS835_07250</name>
</gene>
<evidence type="ECO:0000313" key="3">
    <source>
        <dbReference type="Proteomes" id="UP000265862"/>
    </source>
</evidence>
<evidence type="ECO:0008006" key="4">
    <source>
        <dbReference type="Google" id="ProtNLM"/>
    </source>
</evidence>
<dbReference type="AlphaFoldDB" id="A0A396SQ02"/>
<keyword evidence="1" id="KW-1133">Transmembrane helix</keyword>